<sequence length="121" mass="12939">MKIGLCAWSFTGSHKEANREIDPHTPEGLTRLAHANNLASVEFASGSLTALSDEALAAFKESLNGLDLFLDTGGHNYAQDISPLRETIEIAHRAGARCVRTTVSNMVEGNRMDRGAAGMPS</sequence>
<evidence type="ECO:0000313" key="1">
    <source>
        <dbReference type="EMBL" id="SVD55605.1"/>
    </source>
</evidence>
<reference evidence="1" key="1">
    <citation type="submission" date="2018-05" db="EMBL/GenBank/DDBJ databases">
        <authorList>
            <person name="Lanie J.A."/>
            <person name="Ng W.-L."/>
            <person name="Kazmierczak K.M."/>
            <person name="Andrzejewski T.M."/>
            <person name="Davidsen T.M."/>
            <person name="Wayne K.J."/>
            <person name="Tettelin H."/>
            <person name="Glass J.I."/>
            <person name="Rusch D."/>
            <person name="Podicherti R."/>
            <person name="Tsui H.-C.T."/>
            <person name="Winkler M.E."/>
        </authorList>
    </citation>
    <scope>NUCLEOTIDE SEQUENCE</scope>
</reference>
<organism evidence="1">
    <name type="scientific">marine metagenome</name>
    <dbReference type="NCBI Taxonomy" id="408172"/>
    <lineage>
        <taxon>unclassified sequences</taxon>
        <taxon>metagenomes</taxon>
        <taxon>ecological metagenomes</taxon>
    </lineage>
</organism>
<dbReference type="AlphaFoldDB" id="A0A382WB53"/>
<dbReference type="Gene3D" id="3.20.20.150">
    <property type="entry name" value="Divalent-metal-dependent TIM barrel enzymes"/>
    <property type="match status" value="1"/>
</dbReference>
<proteinExistence type="predicted"/>
<gene>
    <name evidence="1" type="ORF">METZ01_LOCUS408459</name>
</gene>
<evidence type="ECO:0008006" key="2">
    <source>
        <dbReference type="Google" id="ProtNLM"/>
    </source>
</evidence>
<dbReference type="SUPFAM" id="SSF51658">
    <property type="entry name" value="Xylose isomerase-like"/>
    <property type="match status" value="1"/>
</dbReference>
<dbReference type="InterPro" id="IPR036237">
    <property type="entry name" value="Xyl_isomerase-like_sf"/>
</dbReference>
<dbReference type="EMBL" id="UINC01158198">
    <property type="protein sequence ID" value="SVD55605.1"/>
    <property type="molecule type" value="Genomic_DNA"/>
</dbReference>
<name>A0A382WB53_9ZZZZ</name>
<accession>A0A382WB53</accession>
<feature type="non-terminal residue" evidence="1">
    <location>
        <position position="121"/>
    </location>
</feature>
<protein>
    <recommendedName>
        <fullName evidence="2">Xylose isomerase-like TIM barrel domain-containing protein</fullName>
    </recommendedName>
</protein>